<dbReference type="InterPro" id="IPR011660">
    <property type="entry name" value="VapB-like"/>
</dbReference>
<name>A0A549T542_9HYPH</name>
<comment type="caution">
    <text evidence="1">The sequence shown here is derived from an EMBL/GenBank/DDBJ whole genome shotgun (WGS) entry which is preliminary data.</text>
</comment>
<protein>
    <submittedName>
        <fullName evidence="1">Histidinol dehydrogenase</fullName>
    </submittedName>
</protein>
<organism evidence="1 2">
    <name type="scientific">Rhizobium straminoryzae</name>
    <dbReference type="NCBI Taxonomy" id="1387186"/>
    <lineage>
        <taxon>Bacteria</taxon>
        <taxon>Pseudomonadati</taxon>
        <taxon>Pseudomonadota</taxon>
        <taxon>Alphaproteobacteria</taxon>
        <taxon>Hyphomicrobiales</taxon>
        <taxon>Rhizobiaceae</taxon>
        <taxon>Rhizobium/Agrobacterium group</taxon>
        <taxon>Rhizobium</taxon>
    </lineage>
</organism>
<dbReference type="Pfam" id="PF07704">
    <property type="entry name" value="PSK_trans_fac"/>
    <property type="match status" value="1"/>
</dbReference>
<evidence type="ECO:0000313" key="2">
    <source>
        <dbReference type="Proteomes" id="UP000316801"/>
    </source>
</evidence>
<dbReference type="EMBL" id="VJMG01000047">
    <property type="protein sequence ID" value="TRL36995.1"/>
    <property type="molecule type" value="Genomic_DNA"/>
</dbReference>
<keyword evidence="2" id="KW-1185">Reference proteome</keyword>
<dbReference type="Proteomes" id="UP000316801">
    <property type="component" value="Unassembled WGS sequence"/>
</dbReference>
<evidence type="ECO:0000313" key="1">
    <source>
        <dbReference type="EMBL" id="TRL36995.1"/>
    </source>
</evidence>
<accession>A0A549T542</accession>
<reference evidence="1 2" key="1">
    <citation type="submission" date="2019-07" db="EMBL/GenBank/DDBJ databases">
        <title>Ln-dependent methylotrophs.</title>
        <authorList>
            <person name="Tani A."/>
        </authorList>
    </citation>
    <scope>NUCLEOTIDE SEQUENCE [LARGE SCALE GENOMIC DNA]</scope>
    <source>
        <strain evidence="1 2">SM12</strain>
    </source>
</reference>
<gene>
    <name evidence="1" type="ORF">FNA46_16205</name>
</gene>
<proteinExistence type="predicted"/>
<dbReference type="AlphaFoldDB" id="A0A549T542"/>
<sequence>MSLDIRDAEIDALAGEVMRRLGAKSKSEAVRRALQNELTRGDGRQAPKDSVTRIQDRIASRMGSHPARYDDKAYMDEMWEV</sequence>